<gene>
    <name evidence="2" type="ORF">RDB_LOCUS164701</name>
</gene>
<dbReference type="EMBL" id="CAJMWW010000314">
    <property type="protein sequence ID" value="CAE6466025.1"/>
    <property type="molecule type" value="Genomic_DNA"/>
</dbReference>
<evidence type="ECO:0000313" key="2">
    <source>
        <dbReference type="EMBL" id="CAE6466025.1"/>
    </source>
</evidence>
<proteinExistence type="predicted"/>
<accession>A0A8H3BTL4</accession>
<sequence>MLRVVTRSVSTGVLNYCPTRTLGVGLGSRRFHIRLAKRVIPTRASQSRAVGTRCFSNTSDNEQTPSVHSPSSQEVSNSTPESGQNAGDCSKAKKKVSSETKPKNNEDSSVKRKKNKGSSKYSRLKHPSLPIKMTLEESKNKKGNEHIVAALAKAIQEDDWPGIIRHSTLNPQYLDGWYPGESDWLAAHRMSEALGEVPEEEWENIQENGVISPKKLAKVIARRHMGEVNHLPEVEDEEEMEFYRNWAHAIGYDFEEVWAALSKHEEKPNKKKSKSDKSGKPDGSRPGSA</sequence>
<organism evidence="2 3">
    <name type="scientific">Rhizoctonia solani</name>
    <dbReference type="NCBI Taxonomy" id="456999"/>
    <lineage>
        <taxon>Eukaryota</taxon>
        <taxon>Fungi</taxon>
        <taxon>Dikarya</taxon>
        <taxon>Basidiomycota</taxon>
        <taxon>Agaricomycotina</taxon>
        <taxon>Agaricomycetes</taxon>
        <taxon>Cantharellales</taxon>
        <taxon>Ceratobasidiaceae</taxon>
        <taxon>Rhizoctonia</taxon>
    </lineage>
</organism>
<protein>
    <submittedName>
        <fullName evidence="2">Uncharacterized protein</fullName>
    </submittedName>
</protein>
<comment type="caution">
    <text evidence="2">The sequence shown here is derived from an EMBL/GenBank/DDBJ whole genome shotgun (WGS) entry which is preliminary data.</text>
</comment>
<feature type="compositionally biased region" description="Basic residues" evidence="1">
    <location>
        <begin position="111"/>
        <end position="126"/>
    </location>
</feature>
<name>A0A8H3BTL4_9AGAM</name>
<dbReference type="AlphaFoldDB" id="A0A8H3BTL4"/>
<feature type="compositionally biased region" description="Basic and acidic residues" evidence="1">
    <location>
        <begin position="96"/>
        <end position="110"/>
    </location>
</feature>
<evidence type="ECO:0000256" key="1">
    <source>
        <dbReference type="SAM" id="MobiDB-lite"/>
    </source>
</evidence>
<feature type="compositionally biased region" description="Polar residues" evidence="1">
    <location>
        <begin position="43"/>
        <end position="87"/>
    </location>
</feature>
<evidence type="ECO:0000313" key="3">
    <source>
        <dbReference type="Proteomes" id="UP000663841"/>
    </source>
</evidence>
<feature type="region of interest" description="Disordered" evidence="1">
    <location>
        <begin position="263"/>
        <end position="289"/>
    </location>
</feature>
<feature type="region of interest" description="Disordered" evidence="1">
    <location>
        <begin position="43"/>
        <end position="138"/>
    </location>
</feature>
<reference evidence="2" key="1">
    <citation type="submission" date="2021-01" db="EMBL/GenBank/DDBJ databases">
        <authorList>
            <person name="Kaushik A."/>
        </authorList>
    </citation>
    <scope>NUCLEOTIDE SEQUENCE</scope>
    <source>
        <strain evidence="2">AG3-T5</strain>
    </source>
</reference>
<dbReference type="Proteomes" id="UP000663841">
    <property type="component" value="Unassembled WGS sequence"/>
</dbReference>